<accession>A0ABQ5WBV8</accession>
<dbReference type="RefSeq" id="WP_284342757.1">
    <property type="nucleotide sequence ID" value="NZ_BSNS01000024.1"/>
</dbReference>
<reference evidence="3" key="1">
    <citation type="journal article" date="2019" name="Int. J. Syst. Evol. Microbiol.">
        <title>The Global Catalogue of Microorganisms (GCM) 10K type strain sequencing project: providing services to taxonomists for standard genome sequencing and annotation.</title>
        <authorList>
            <consortium name="The Broad Institute Genomics Platform"/>
            <consortium name="The Broad Institute Genome Sequencing Center for Infectious Disease"/>
            <person name="Wu L."/>
            <person name="Ma J."/>
        </authorList>
    </citation>
    <scope>NUCLEOTIDE SEQUENCE [LARGE SCALE GENOMIC DNA]</scope>
    <source>
        <strain evidence="3">NBRC 112416</strain>
    </source>
</reference>
<feature type="domain" description="VWFA" evidence="1">
    <location>
        <begin position="26"/>
        <end position="205"/>
    </location>
</feature>
<dbReference type="PROSITE" id="PS50234">
    <property type="entry name" value="VWFA"/>
    <property type="match status" value="1"/>
</dbReference>
<protein>
    <submittedName>
        <fullName evidence="2">VWA domain-containing protein</fullName>
    </submittedName>
</protein>
<evidence type="ECO:0000313" key="2">
    <source>
        <dbReference type="EMBL" id="GLQ57363.1"/>
    </source>
</evidence>
<dbReference type="InterPro" id="IPR002035">
    <property type="entry name" value="VWF_A"/>
</dbReference>
<name>A0ABQ5WBV8_9HYPH</name>
<dbReference type="EMBL" id="BSNS01000024">
    <property type="protein sequence ID" value="GLQ57363.1"/>
    <property type="molecule type" value="Genomic_DNA"/>
</dbReference>
<dbReference type="Proteomes" id="UP001156691">
    <property type="component" value="Unassembled WGS sequence"/>
</dbReference>
<organism evidence="2 3">
    <name type="scientific">Devosia nitrariae</name>
    <dbReference type="NCBI Taxonomy" id="2071872"/>
    <lineage>
        <taxon>Bacteria</taxon>
        <taxon>Pseudomonadati</taxon>
        <taxon>Pseudomonadota</taxon>
        <taxon>Alphaproteobacteria</taxon>
        <taxon>Hyphomicrobiales</taxon>
        <taxon>Devosiaceae</taxon>
        <taxon>Devosia</taxon>
    </lineage>
</organism>
<gene>
    <name evidence="2" type="ORF">GCM10010862_46220</name>
</gene>
<dbReference type="Pfam" id="PF13519">
    <property type="entry name" value="VWA_2"/>
    <property type="match status" value="1"/>
</dbReference>
<keyword evidence="3" id="KW-1185">Reference proteome</keyword>
<dbReference type="SMART" id="SM00327">
    <property type="entry name" value="VWA"/>
    <property type="match status" value="1"/>
</dbReference>
<evidence type="ECO:0000259" key="1">
    <source>
        <dbReference type="PROSITE" id="PS50234"/>
    </source>
</evidence>
<proteinExistence type="predicted"/>
<comment type="caution">
    <text evidence="2">The sequence shown here is derived from an EMBL/GenBank/DDBJ whole genome shotgun (WGS) entry which is preliminary data.</text>
</comment>
<dbReference type="SUPFAM" id="SSF53300">
    <property type="entry name" value="vWA-like"/>
    <property type="match status" value="1"/>
</dbReference>
<evidence type="ECO:0000313" key="3">
    <source>
        <dbReference type="Proteomes" id="UP001156691"/>
    </source>
</evidence>
<sequence>MRILQSLVLAAVAALGFLLPSVAAERAIIVLDGSGSMWAQIDGTARITIARETLNDVLQSLPDDLELGFMTYGHREKGNCTDIELLVPPAPGMGEAIGAAAADINPKGMTPLSDAVRMAAEELRYTEERATVILITDGLETCEVDPCDLGFELESAGIDFTTHVVGFGLSDDEGRQVACLAENTGGTYLPANDADALTSALTLTVAEVVEPEPEPEPAPEPEPVALEFNLSPEAVMAEGGEPIVRSGTAWNVYEARADGSRGEGVTYGYGNPFETSLEPGDYIIAIKEGEVEMEQAVTVAAEEVARPRFILNAATVTLRAYAAEGGPVAEGAALNLYYPGGDTYGYGEETFIVPAGEVTATAKVGQGEVSETFTIAAGETIERDLVAGVGRVVVNAAYVEGMKVEAGGLGVNVFKASASIDGSREEVGYGFGPDTGYDLPPGDYVAVVKMDDATAEVAFTVETGKSVEVVGVLEAGVVAITAAGTDRLNIYSGKADIQGNRKEFGYSYDEEYQQTLPAGKYVVVAHFPDDVEKEVPFTVAAGDRVDVTVE</sequence>
<dbReference type="InterPro" id="IPR036465">
    <property type="entry name" value="vWFA_dom_sf"/>
</dbReference>
<dbReference type="Gene3D" id="3.40.50.410">
    <property type="entry name" value="von Willebrand factor, type A domain"/>
    <property type="match status" value="1"/>
</dbReference>